<comment type="caution">
    <text evidence="1">The sequence shown here is derived from an EMBL/GenBank/DDBJ whole genome shotgun (WGS) entry which is preliminary data.</text>
</comment>
<sequence length="124" mass="14163">METNNFKHGLQLLKSQLLLHQGRPEGDIYSSMQICEQILGYLQNTKLLLYNSQILLCIEQIDDNLKWLEGELVHTCYREQSFPGNYSVTNTVPFSYGSMSNGSLNENLLYTSVTSVERLLESIP</sequence>
<dbReference type="Proteomes" id="UP001232063">
    <property type="component" value="Unassembled WGS sequence"/>
</dbReference>
<name>A0AAE3R0Q7_9BACT</name>
<proteinExistence type="predicted"/>
<reference evidence="1" key="1">
    <citation type="submission" date="2023-05" db="EMBL/GenBank/DDBJ databases">
        <authorList>
            <person name="Zhang X."/>
        </authorList>
    </citation>
    <scope>NUCLEOTIDE SEQUENCE</scope>
    <source>
        <strain evidence="1">BD1B2-1</strain>
    </source>
</reference>
<organism evidence="1 2">
    <name type="scientific">Xanthocytophaga agilis</name>
    <dbReference type="NCBI Taxonomy" id="3048010"/>
    <lineage>
        <taxon>Bacteria</taxon>
        <taxon>Pseudomonadati</taxon>
        <taxon>Bacteroidota</taxon>
        <taxon>Cytophagia</taxon>
        <taxon>Cytophagales</taxon>
        <taxon>Rhodocytophagaceae</taxon>
        <taxon>Xanthocytophaga</taxon>
    </lineage>
</organism>
<evidence type="ECO:0000313" key="2">
    <source>
        <dbReference type="Proteomes" id="UP001232063"/>
    </source>
</evidence>
<protein>
    <submittedName>
        <fullName evidence="1">Uncharacterized protein</fullName>
    </submittedName>
</protein>
<keyword evidence="2" id="KW-1185">Reference proteome</keyword>
<dbReference type="RefSeq" id="WP_314511084.1">
    <property type="nucleotide sequence ID" value="NZ_JASJOU010000003.1"/>
</dbReference>
<accession>A0AAE3R0Q7</accession>
<gene>
    <name evidence="1" type="ORF">QNI22_13035</name>
</gene>
<dbReference type="AlphaFoldDB" id="A0AAE3R0Q7"/>
<evidence type="ECO:0000313" key="1">
    <source>
        <dbReference type="EMBL" id="MDJ1501584.1"/>
    </source>
</evidence>
<dbReference type="EMBL" id="JASJOU010000003">
    <property type="protein sequence ID" value="MDJ1501584.1"/>
    <property type="molecule type" value="Genomic_DNA"/>
</dbReference>